<evidence type="ECO:0000256" key="2">
    <source>
        <dbReference type="ARBA" id="ARBA00022884"/>
    </source>
</evidence>
<keyword evidence="3 5" id="KW-0689">Ribosomal protein</keyword>
<dbReference type="GO" id="GO:0022625">
    <property type="term" value="C:cytosolic large ribosomal subunit"/>
    <property type="evidence" value="ECO:0007669"/>
    <property type="project" value="UniProtKB-UniRule"/>
</dbReference>
<evidence type="ECO:0000256" key="3">
    <source>
        <dbReference type="ARBA" id="ARBA00022980"/>
    </source>
</evidence>
<dbReference type="HAMAP" id="MF_01365_B">
    <property type="entry name" value="Ribosomal_uL6_B"/>
    <property type="match status" value="1"/>
</dbReference>
<sequence length="184" mass="19791">MSRIGKLPINLPDNVQIEVSNDNNVTVKGPKGTLVVPVDRDIAVATEDGQLVVTRPTEQKRHKAMHGLYRSLLNNAVNGVSNGLEEKLELVGVGYKAAMAGTTLELALGYSHNIFLALPAEVTATAVTEKGKNPIVTLTSIDKQLLGQVAAKIRSLRKVEPYKGKGVRFVGEQIRRKAGKTASK</sequence>
<dbReference type="PRINTS" id="PR00059">
    <property type="entry name" value="RIBOSOMALL6"/>
</dbReference>
<comment type="similarity">
    <text evidence="5 6">Belongs to the universal ribosomal protein uL6 family.</text>
</comment>
<evidence type="ECO:0000256" key="7">
    <source>
        <dbReference type="RuleBase" id="RU003870"/>
    </source>
</evidence>
<dbReference type="InterPro" id="IPR036789">
    <property type="entry name" value="Ribosomal_uL6-like_a/b-dom_sf"/>
</dbReference>
<dbReference type="GO" id="GO:0003735">
    <property type="term" value="F:structural constituent of ribosome"/>
    <property type="evidence" value="ECO:0007669"/>
    <property type="project" value="UniProtKB-UniRule"/>
</dbReference>
<dbReference type="Pfam" id="PF00347">
    <property type="entry name" value="Ribosomal_L6"/>
    <property type="match status" value="2"/>
</dbReference>
<dbReference type="PANTHER" id="PTHR11655:SF14">
    <property type="entry name" value="LARGE RIBOSOMAL SUBUNIT PROTEIN UL6M"/>
    <property type="match status" value="1"/>
</dbReference>
<dbReference type="OrthoDB" id="9805007at2"/>
<name>A0A246FQ47_9BACT</name>
<dbReference type="Gene3D" id="3.90.930.12">
    <property type="entry name" value="Ribosomal protein L6, alpha-beta domain"/>
    <property type="match status" value="2"/>
</dbReference>
<proteinExistence type="inferred from homology"/>
<dbReference type="InterPro" id="IPR020040">
    <property type="entry name" value="Ribosomal_uL6_a/b-dom"/>
</dbReference>
<evidence type="ECO:0000256" key="4">
    <source>
        <dbReference type="ARBA" id="ARBA00023274"/>
    </source>
</evidence>
<dbReference type="SUPFAM" id="SSF56053">
    <property type="entry name" value="Ribosomal protein L6"/>
    <property type="match status" value="2"/>
</dbReference>
<dbReference type="AlphaFoldDB" id="A0A246FQ47"/>
<dbReference type="RefSeq" id="WP_088462453.1">
    <property type="nucleotide sequence ID" value="NZ_NIRR01000001.1"/>
</dbReference>
<dbReference type="NCBIfam" id="TIGR03654">
    <property type="entry name" value="L6_bact"/>
    <property type="match status" value="1"/>
</dbReference>
<feature type="domain" description="Large ribosomal subunit protein uL6 alpha-beta" evidence="8">
    <location>
        <begin position="12"/>
        <end position="83"/>
    </location>
</feature>
<dbReference type="GO" id="GO:0019843">
    <property type="term" value="F:rRNA binding"/>
    <property type="evidence" value="ECO:0007669"/>
    <property type="project" value="UniProtKB-UniRule"/>
</dbReference>
<evidence type="ECO:0000259" key="8">
    <source>
        <dbReference type="Pfam" id="PF00347"/>
    </source>
</evidence>
<keyword evidence="10" id="KW-1185">Reference proteome</keyword>
<dbReference type="Proteomes" id="UP000197277">
    <property type="component" value="Unassembled WGS sequence"/>
</dbReference>
<dbReference type="GO" id="GO:0002181">
    <property type="term" value="P:cytoplasmic translation"/>
    <property type="evidence" value="ECO:0007669"/>
    <property type="project" value="TreeGrafter"/>
</dbReference>
<keyword evidence="4 5" id="KW-0687">Ribonucleoprotein</keyword>
<organism evidence="9 10">
    <name type="scientific">Hymenobacter amundsenii</name>
    <dbReference type="NCBI Taxonomy" id="2006685"/>
    <lineage>
        <taxon>Bacteria</taxon>
        <taxon>Pseudomonadati</taxon>
        <taxon>Bacteroidota</taxon>
        <taxon>Cytophagia</taxon>
        <taxon>Cytophagales</taxon>
        <taxon>Hymenobacteraceae</taxon>
        <taxon>Hymenobacter</taxon>
    </lineage>
</organism>
<dbReference type="FunFam" id="3.90.930.12:FF:000002">
    <property type="entry name" value="50S ribosomal protein L6"/>
    <property type="match status" value="1"/>
</dbReference>
<comment type="function">
    <text evidence="5 7">This protein binds to the 23S rRNA, and is important in its secondary structure. It is located near the subunit interface in the base of the L7/L12 stalk, and near the tRNA binding site of the peptidyltransferase center.</text>
</comment>
<evidence type="ECO:0000256" key="1">
    <source>
        <dbReference type="ARBA" id="ARBA00022730"/>
    </source>
</evidence>
<gene>
    <name evidence="5" type="primary">rplF</name>
    <name evidence="9" type="ORF">CDA63_00305</name>
</gene>
<evidence type="ECO:0000256" key="5">
    <source>
        <dbReference type="HAMAP-Rule" id="MF_01365"/>
    </source>
</evidence>
<evidence type="ECO:0000313" key="10">
    <source>
        <dbReference type="Proteomes" id="UP000197277"/>
    </source>
</evidence>
<keyword evidence="2 5" id="KW-0694">RNA-binding</keyword>
<dbReference type="EMBL" id="NIRR01000001">
    <property type="protein sequence ID" value="OWP64840.1"/>
    <property type="molecule type" value="Genomic_DNA"/>
</dbReference>
<keyword evidence="1 5" id="KW-0699">rRNA-binding</keyword>
<dbReference type="PIRSF" id="PIRSF002162">
    <property type="entry name" value="Ribosomal_L6"/>
    <property type="match status" value="1"/>
</dbReference>
<evidence type="ECO:0000313" key="9">
    <source>
        <dbReference type="EMBL" id="OWP64840.1"/>
    </source>
</evidence>
<accession>A0A246FQ47</accession>
<comment type="subunit">
    <text evidence="5">Part of the 50S ribosomal subunit.</text>
</comment>
<dbReference type="InterPro" id="IPR000702">
    <property type="entry name" value="Ribosomal_uL6-like"/>
</dbReference>
<comment type="caution">
    <text evidence="9">The sequence shown here is derived from an EMBL/GenBank/DDBJ whole genome shotgun (WGS) entry which is preliminary data.</text>
</comment>
<feature type="domain" description="Large ribosomal subunit protein uL6 alpha-beta" evidence="8">
    <location>
        <begin position="91"/>
        <end position="168"/>
    </location>
</feature>
<protein>
    <recommendedName>
        <fullName evidence="5">Large ribosomal subunit protein uL6</fullName>
    </recommendedName>
</protein>
<dbReference type="PANTHER" id="PTHR11655">
    <property type="entry name" value="60S/50S RIBOSOMAL PROTEIN L6/L9"/>
    <property type="match status" value="1"/>
</dbReference>
<dbReference type="InterPro" id="IPR019906">
    <property type="entry name" value="Ribosomal_uL6_bac-type"/>
</dbReference>
<reference evidence="9 10" key="1">
    <citation type="submission" date="2017-06" db="EMBL/GenBank/DDBJ databases">
        <title>Hymenobacter amundsenii sp. nov. isolated from regoliths in Antarctica.</title>
        <authorList>
            <person name="Sedlacek I."/>
            <person name="Kralova S."/>
            <person name="Pantucek R."/>
            <person name="Svec P."/>
            <person name="Holochova P."/>
            <person name="Stankova E."/>
            <person name="Vrbovska V."/>
            <person name="Busse H.-J."/>
        </authorList>
    </citation>
    <scope>NUCLEOTIDE SEQUENCE [LARGE SCALE GENOMIC DNA]</scope>
    <source>
        <strain evidence="9 10">CCM 8682</strain>
    </source>
</reference>
<evidence type="ECO:0000256" key="6">
    <source>
        <dbReference type="RuleBase" id="RU003869"/>
    </source>
</evidence>